<dbReference type="NCBIfam" id="TIGR01845">
    <property type="entry name" value="outer_NodT"/>
    <property type="match status" value="1"/>
</dbReference>
<dbReference type="InterPro" id="IPR010131">
    <property type="entry name" value="MdtP/NodT-like"/>
</dbReference>
<comment type="caution">
    <text evidence="3">The sequence shown here is derived from an EMBL/GenBank/DDBJ whole genome shotgun (WGS) entry which is preliminary data.</text>
</comment>
<keyword evidence="2" id="KW-0472">Membrane</keyword>
<dbReference type="Gene3D" id="1.20.1600.10">
    <property type="entry name" value="Outer membrane efflux proteins (OEP)"/>
    <property type="match status" value="1"/>
</dbReference>
<keyword evidence="2" id="KW-0812">Transmembrane</keyword>
<evidence type="ECO:0000313" key="4">
    <source>
        <dbReference type="Proteomes" id="UP000598032"/>
    </source>
</evidence>
<dbReference type="Gene3D" id="2.20.200.10">
    <property type="entry name" value="Outer membrane efflux proteins (OEP)"/>
    <property type="match status" value="1"/>
</dbReference>
<comment type="subcellular location">
    <subcellularLocation>
        <location evidence="2">Cell membrane</location>
        <topology evidence="2">Lipid-anchor</topology>
    </subcellularLocation>
</comment>
<name>A0ABN7I089_9BURK</name>
<keyword evidence="2" id="KW-0564">Palmitate</keyword>
<evidence type="ECO:0000256" key="2">
    <source>
        <dbReference type="RuleBase" id="RU362097"/>
    </source>
</evidence>
<dbReference type="RefSeq" id="WP_201644367.1">
    <property type="nucleotide sequence ID" value="NZ_CAJHCP010000009.1"/>
</dbReference>
<dbReference type="SUPFAM" id="SSF56954">
    <property type="entry name" value="Outer membrane efflux proteins (OEP)"/>
    <property type="match status" value="1"/>
</dbReference>
<dbReference type="EMBL" id="CAJHCP010000009">
    <property type="protein sequence ID" value="CAD6547002.1"/>
    <property type="molecule type" value="Genomic_DNA"/>
</dbReference>
<dbReference type="PANTHER" id="PTHR30203:SF21">
    <property type="entry name" value="OUTER MEMBRANE COMPONENT OF MULTIDRUG EFFLUX PUMP-RELATED"/>
    <property type="match status" value="1"/>
</dbReference>
<dbReference type="InterPro" id="IPR003423">
    <property type="entry name" value="OMP_efflux"/>
</dbReference>
<evidence type="ECO:0000313" key="3">
    <source>
        <dbReference type="EMBL" id="CAD6547002.1"/>
    </source>
</evidence>
<proteinExistence type="inferred from homology"/>
<keyword evidence="2" id="KW-1134">Transmembrane beta strand</keyword>
<sequence length="491" mass="52305">MTNFGWWRVSQAALCRYSPVLRIVRSGALASTIAGCTLGTPYHEPAVPEAAVRPFVSSAAAPVSSGPAVDPWWQLYRDPTLDGLVREALINNRDLAVAAAHLQRAQAVLNEAGAARLPDTAVELGGNYGKQSTDQIVAVATHQSAATRWAYAPSLAVSWEVDLWGRVRQLVASAQADAEAMQAARDALRVAIAADTTDAYAHACSYGQQIDVAQRSLAIAERVAQLTTIQRSQGLVSELEVVRAEAFVSDTRATLPDLQGKRRAALYELAMLTGRTPADIPAAAAQCRAVPVIATPFPVGDGAALLKRRPDLREAERRLAAASARVGVATAELYPSVVLGGSVNWLSTSGSLASLGNEYAVAWGIGPLISWHFPNLAVSRAKLAQARADSAAELASFDSRVLTALKETEQALTLYGAEWDRHRALQQAREQHARAFELAELNYKAGALDFLDVLDAERGLVTTDAQLAASTDILASDQVAVFKALGGGWQR</sequence>
<keyword evidence="4" id="KW-1185">Reference proteome</keyword>
<dbReference type="Pfam" id="PF02321">
    <property type="entry name" value="OEP"/>
    <property type="match status" value="2"/>
</dbReference>
<dbReference type="Proteomes" id="UP000598032">
    <property type="component" value="Unassembled WGS sequence"/>
</dbReference>
<organism evidence="3 4">
    <name type="scientific">Paraburkholderia metrosideri</name>
    <dbReference type="NCBI Taxonomy" id="580937"/>
    <lineage>
        <taxon>Bacteria</taxon>
        <taxon>Pseudomonadati</taxon>
        <taxon>Pseudomonadota</taxon>
        <taxon>Betaproteobacteria</taxon>
        <taxon>Burkholderiales</taxon>
        <taxon>Burkholderiaceae</taxon>
        <taxon>Paraburkholderia</taxon>
    </lineage>
</organism>
<keyword evidence="2" id="KW-0449">Lipoprotein</keyword>
<gene>
    <name evidence="3" type="primary">oprM_14</name>
    <name evidence="3" type="ORF">LMG28140_04409</name>
</gene>
<protein>
    <submittedName>
        <fullName evidence="3">Outer membrane protein OprM</fullName>
    </submittedName>
</protein>
<reference evidence="3 4" key="1">
    <citation type="submission" date="2020-10" db="EMBL/GenBank/DDBJ databases">
        <authorList>
            <person name="Peeters C."/>
        </authorList>
    </citation>
    <scope>NUCLEOTIDE SEQUENCE [LARGE SCALE GENOMIC DNA]</scope>
    <source>
        <strain evidence="3 4">LMG 28140</strain>
    </source>
</reference>
<comment type="similarity">
    <text evidence="1 2">Belongs to the outer membrane factor (OMF) (TC 1.B.17) family.</text>
</comment>
<dbReference type="PANTHER" id="PTHR30203">
    <property type="entry name" value="OUTER MEMBRANE CATION EFFLUX PROTEIN"/>
    <property type="match status" value="1"/>
</dbReference>
<accession>A0ABN7I089</accession>
<evidence type="ECO:0000256" key="1">
    <source>
        <dbReference type="ARBA" id="ARBA00007613"/>
    </source>
</evidence>